<dbReference type="Pfam" id="PF02362">
    <property type="entry name" value="B3"/>
    <property type="match status" value="1"/>
</dbReference>
<dbReference type="Pfam" id="PF06507">
    <property type="entry name" value="ARF_AD"/>
    <property type="match status" value="1"/>
</dbReference>
<feature type="domain" description="TF-B3" evidence="10">
    <location>
        <begin position="131"/>
        <end position="233"/>
    </location>
</feature>
<dbReference type="Gene3D" id="2.30.30.1040">
    <property type="match status" value="1"/>
</dbReference>
<evidence type="ECO:0000256" key="9">
    <source>
        <dbReference type="RuleBase" id="RU004561"/>
    </source>
</evidence>
<dbReference type="OrthoDB" id="2016915at2759"/>
<evidence type="ECO:0000256" key="6">
    <source>
        <dbReference type="ARBA" id="ARBA00023163"/>
    </source>
</evidence>
<dbReference type="STRING" id="29655.A0A0K9NJZ2"/>
<evidence type="ECO:0000313" key="12">
    <source>
        <dbReference type="EMBL" id="KMZ56938.1"/>
    </source>
</evidence>
<gene>
    <name evidence="12" type="ORF">ZOSMA_8G00830</name>
</gene>
<accession>A0A0K9NJZ2</accession>
<dbReference type="Pfam" id="PF02309">
    <property type="entry name" value="AUX_IAA"/>
    <property type="match status" value="1"/>
</dbReference>
<evidence type="ECO:0000313" key="13">
    <source>
        <dbReference type="Proteomes" id="UP000036987"/>
    </source>
</evidence>
<comment type="caution">
    <text evidence="12">The sequence shown here is derived from an EMBL/GenBank/DDBJ whole genome shotgun (WGS) entry which is preliminary data.</text>
</comment>
<comment type="similarity">
    <text evidence="3 9">Belongs to the ARF family.</text>
</comment>
<dbReference type="SUPFAM" id="SSF54277">
    <property type="entry name" value="CAD &amp; PB1 domains"/>
    <property type="match status" value="1"/>
</dbReference>
<comment type="subunit">
    <text evidence="9">Homodimers and heterodimers.</text>
</comment>
<keyword evidence="5 9" id="KW-0238">DNA-binding</keyword>
<evidence type="ECO:0000256" key="3">
    <source>
        <dbReference type="ARBA" id="ARBA00007853"/>
    </source>
</evidence>
<evidence type="ECO:0000256" key="5">
    <source>
        <dbReference type="ARBA" id="ARBA00023125"/>
    </source>
</evidence>
<organism evidence="12 13">
    <name type="scientific">Zostera marina</name>
    <name type="common">Eelgrass</name>
    <dbReference type="NCBI Taxonomy" id="29655"/>
    <lineage>
        <taxon>Eukaryota</taxon>
        <taxon>Viridiplantae</taxon>
        <taxon>Streptophyta</taxon>
        <taxon>Embryophyta</taxon>
        <taxon>Tracheophyta</taxon>
        <taxon>Spermatophyta</taxon>
        <taxon>Magnoliopsida</taxon>
        <taxon>Liliopsida</taxon>
        <taxon>Zosteraceae</taxon>
        <taxon>Zostera</taxon>
    </lineage>
</organism>
<dbReference type="PROSITE" id="PS50863">
    <property type="entry name" value="B3"/>
    <property type="match status" value="1"/>
</dbReference>
<reference evidence="13" key="1">
    <citation type="journal article" date="2016" name="Nature">
        <title>The genome of the seagrass Zostera marina reveals angiosperm adaptation to the sea.</title>
        <authorList>
            <person name="Olsen J.L."/>
            <person name="Rouze P."/>
            <person name="Verhelst B."/>
            <person name="Lin Y.-C."/>
            <person name="Bayer T."/>
            <person name="Collen J."/>
            <person name="Dattolo E."/>
            <person name="De Paoli E."/>
            <person name="Dittami S."/>
            <person name="Maumus F."/>
            <person name="Michel G."/>
            <person name="Kersting A."/>
            <person name="Lauritano C."/>
            <person name="Lohaus R."/>
            <person name="Toepel M."/>
            <person name="Tonon T."/>
            <person name="Vanneste K."/>
            <person name="Amirebrahimi M."/>
            <person name="Brakel J."/>
            <person name="Bostroem C."/>
            <person name="Chovatia M."/>
            <person name="Grimwood J."/>
            <person name="Jenkins J.W."/>
            <person name="Jueterbock A."/>
            <person name="Mraz A."/>
            <person name="Stam W.T."/>
            <person name="Tice H."/>
            <person name="Bornberg-Bauer E."/>
            <person name="Green P.J."/>
            <person name="Pearson G.A."/>
            <person name="Procaccini G."/>
            <person name="Duarte C.M."/>
            <person name="Schmutz J."/>
            <person name="Reusch T.B.H."/>
            <person name="Van de Peer Y."/>
        </authorList>
    </citation>
    <scope>NUCLEOTIDE SEQUENCE [LARGE SCALE GENOMIC DNA]</scope>
    <source>
        <strain evidence="13">cv. Finnish</strain>
    </source>
</reference>
<dbReference type="SMART" id="SM01019">
    <property type="entry name" value="B3"/>
    <property type="match status" value="1"/>
</dbReference>
<evidence type="ECO:0000256" key="2">
    <source>
        <dbReference type="ARBA" id="ARBA00004123"/>
    </source>
</evidence>
<sequence length="775" mass="87496">MKASTVCSSGEPSQEQQGSRKNCLNSELWHACAGPLVSLPNSGTRVLYFPQGHSEQVVASTNKEVEGHIPNYPNLPPQLICYLHNVTMHADTDTDEVYAQMTLQPLSAEEQKDNYLPIEIGIQTKQPMNYFCKTLTASDTSTHGGFSVPRRAAEKVFPPLDFTMQPPAQELIARDLHDVEWKFRHIFRGQPKRHLLTTGWSVFVSAKKLIAGDSVLFIWNENNQLLLGIRRANRTQTSIPSSVISSDSMHMGLLAAAAHAIPTDSQFTIFYNPRVSPSEFVIPLSKYVKSVFHTRISIGMRFRMLFETEESSVRRYMGTITDIGDLDPVRWPNSHWRSVKVGWDESTTGYRQPRVSLWEIEPLTTFPMYPSLFPLRLKRPWYPGASSLQDDGNSLMWLRGETGDHDLQALGMSQWMQRTVEPPMLNIEHNYYQEMAAAALQDIRSSDGLKQQFLQQHPLQFTHQGLTNSDNNQVPLQQIIPQAHQLRQISSNLQLHGITENNHSCNSPHPTFLQSFPEHANQQVQMQQVYHESFQIPNNQIQQKTVFPDATTNFSQASNPIQQNMMATLLKFSKSSPPSSIMNDPTFTTNSVSLTPEITEHGNIDPQNHTLFGVNLDNQSPLITGPMPSLAITSSLKNNVNGNGSGSTLPYGNSCFQNNMYGCTDESPSLLHSVDKTETFVKVYKSGSVGRSLDITRFNDYNELREELGQMYGIEGLLEDPLRSGWQLVFVDRENDVLLLGDDPWESFVNNVWYIKILSPEDVHKMGKQCFESFS</sequence>
<proteinExistence type="inferred from homology"/>
<dbReference type="GO" id="GO:0005634">
    <property type="term" value="C:nucleus"/>
    <property type="evidence" value="ECO:0000318"/>
    <property type="project" value="GO_Central"/>
</dbReference>
<dbReference type="InterPro" id="IPR053793">
    <property type="entry name" value="PB1-like"/>
</dbReference>
<evidence type="ECO:0000256" key="4">
    <source>
        <dbReference type="ARBA" id="ARBA00023015"/>
    </source>
</evidence>
<dbReference type="GO" id="GO:0000976">
    <property type="term" value="F:transcription cis-regulatory region binding"/>
    <property type="evidence" value="ECO:0000318"/>
    <property type="project" value="GO_Central"/>
</dbReference>
<dbReference type="CDD" id="cd10017">
    <property type="entry name" value="B3_DNA"/>
    <property type="match status" value="1"/>
</dbReference>
<keyword evidence="6 9" id="KW-0804">Transcription</keyword>
<dbReference type="FunFam" id="2.40.330.10:FF:000001">
    <property type="entry name" value="Auxin response factor"/>
    <property type="match status" value="1"/>
</dbReference>
<keyword evidence="13" id="KW-1185">Reference proteome</keyword>
<dbReference type="FunFam" id="3.10.20.90:FF:000047">
    <property type="entry name" value="Auxin response factor"/>
    <property type="match status" value="1"/>
</dbReference>
<dbReference type="InterPro" id="IPR015300">
    <property type="entry name" value="DNA-bd_pseudobarrel_sf"/>
</dbReference>
<protein>
    <recommendedName>
        <fullName evidence="9">Auxin response factor</fullName>
    </recommendedName>
</protein>
<keyword evidence="7 9" id="KW-0539">Nucleus</keyword>
<evidence type="ECO:0000256" key="7">
    <source>
        <dbReference type="ARBA" id="ARBA00023242"/>
    </source>
</evidence>
<dbReference type="GO" id="GO:0009733">
    <property type="term" value="P:response to auxin"/>
    <property type="evidence" value="ECO:0000318"/>
    <property type="project" value="GO_Central"/>
</dbReference>
<dbReference type="AlphaFoldDB" id="A0A0K9NJZ2"/>
<keyword evidence="4 9" id="KW-0805">Transcription regulation</keyword>
<dbReference type="SUPFAM" id="SSF101936">
    <property type="entry name" value="DNA-binding pseudobarrel domain"/>
    <property type="match status" value="1"/>
</dbReference>
<dbReference type="PANTHER" id="PTHR31384:SF3">
    <property type="entry name" value="AUXIN RESPONSE FACTOR 8"/>
    <property type="match status" value="1"/>
</dbReference>
<dbReference type="PROSITE" id="PS51745">
    <property type="entry name" value="PB1"/>
    <property type="match status" value="1"/>
</dbReference>
<dbReference type="InterPro" id="IPR010525">
    <property type="entry name" value="ARF_dom"/>
</dbReference>
<dbReference type="GO" id="GO:0009734">
    <property type="term" value="P:auxin-activated signaling pathway"/>
    <property type="evidence" value="ECO:0007669"/>
    <property type="project" value="UniProtKB-KW"/>
</dbReference>
<comment type="subcellular location">
    <subcellularLocation>
        <location evidence="2 9">Nucleus</location>
    </subcellularLocation>
</comment>
<feature type="domain" description="PB1" evidence="11">
    <location>
        <begin position="678"/>
        <end position="762"/>
    </location>
</feature>
<evidence type="ECO:0000256" key="8">
    <source>
        <dbReference type="ARBA" id="ARBA00023294"/>
    </source>
</evidence>
<name>A0A0K9NJZ2_ZOSMR</name>
<comment type="function">
    <text evidence="1 9">Auxin response factors (ARFs) are transcriptional factors that bind specifically to the DNA sequence 5'-TGTCTC-3' found in the auxin-responsive promoter elements (AuxREs).</text>
</comment>
<dbReference type="InterPro" id="IPR003340">
    <property type="entry name" value="B3_DNA-bd"/>
</dbReference>
<dbReference type="Gene3D" id="3.10.20.90">
    <property type="entry name" value="Phosphatidylinositol 3-kinase Catalytic Subunit, Chain A, domain 1"/>
    <property type="match status" value="1"/>
</dbReference>
<dbReference type="Gene3D" id="2.40.330.10">
    <property type="entry name" value="DNA-binding pseudobarrel domain"/>
    <property type="match status" value="1"/>
</dbReference>
<dbReference type="Proteomes" id="UP000036987">
    <property type="component" value="Unassembled WGS sequence"/>
</dbReference>
<dbReference type="EMBL" id="LFYR01002110">
    <property type="protein sequence ID" value="KMZ56938.1"/>
    <property type="molecule type" value="Genomic_DNA"/>
</dbReference>
<dbReference type="GO" id="GO:0006355">
    <property type="term" value="P:regulation of DNA-templated transcription"/>
    <property type="evidence" value="ECO:0000318"/>
    <property type="project" value="GO_Central"/>
</dbReference>
<dbReference type="InterPro" id="IPR044835">
    <property type="entry name" value="ARF_plant"/>
</dbReference>
<dbReference type="InterPro" id="IPR033389">
    <property type="entry name" value="AUX/IAA_dom"/>
</dbReference>
<dbReference type="GO" id="GO:0010154">
    <property type="term" value="P:fruit development"/>
    <property type="evidence" value="ECO:0000318"/>
    <property type="project" value="GO_Central"/>
</dbReference>
<dbReference type="FunFam" id="2.30.30.1040:FF:000001">
    <property type="entry name" value="Auxin response factor"/>
    <property type="match status" value="1"/>
</dbReference>
<dbReference type="GO" id="GO:0009908">
    <property type="term" value="P:flower development"/>
    <property type="evidence" value="ECO:0000318"/>
    <property type="project" value="GO_Central"/>
</dbReference>
<keyword evidence="8 9" id="KW-0927">Auxin signaling pathway</keyword>
<dbReference type="PANTHER" id="PTHR31384">
    <property type="entry name" value="AUXIN RESPONSE FACTOR 4-RELATED"/>
    <property type="match status" value="1"/>
</dbReference>
<evidence type="ECO:0000259" key="11">
    <source>
        <dbReference type="PROSITE" id="PS51745"/>
    </source>
</evidence>
<evidence type="ECO:0000256" key="1">
    <source>
        <dbReference type="ARBA" id="ARBA00003182"/>
    </source>
</evidence>
<evidence type="ECO:0000259" key="10">
    <source>
        <dbReference type="PROSITE" id="PS50863"/>
    </source>
</evidence>